<protein>
    <submittedName>
        <fullName evidence="2">Oidioi.mRNA.OKI2018_I69.XSR.g16211.t1.cds</fullName>
    </submittedName>
</protein>
<organism evidence="2 3">
    <name type="scientific">Oikopleura dioica</name>
    <name type="common">Tunicate</name>
    <dbReference type="NCBI Taxonomy" id="34765"/>
    <lineage>
        <taxon>Eukaryota</taxon>
        <taxon>Metazoa</taxon>
        <taxon>Chordata</taxon>
        <taxon>Tunicata</taxon>
        <taxon>Appendicularia</taxon>
        <taxon>Copelata</taxon>
        <taxon>Oikopleuridae</taxon>
        <taxon>Oikopleura</taxon>
    </lineage>
</organism>
<name>A0ABN7SFC4_OIKDI</name>
<feature type="compositionally biased region" description="Polar residues" evidence="1">
    <location>
        <begin position="89"/>
        <end position="98"/>
    </location>
</feature>
<evidence type="ECO:0000256" key="1">
    <source>
        <dbReference type="SAM" id="MobiDB-lite"/>
    </source>
</evidence>
<dbReference type="EMBL" id="OU015569">
    <property type="protein sequence ID" value="CAG5099058.1"/>
    <property type="molecule type" value="Genomic_DNA"/>
</dbReference>
<dbReference type="Proteomes" id="UP001158576">
    <property type="component" value="Chromosome XSR"/>
</dbReference>
<keyword evidence="3" id="KW-1185">Reference proteome</keyword>
<sequence>MTRKRFSTICGSSDIRNLTGIGKIYAERFYAKSIRTIQQILGLRLLLGPHRFEGFLREGIGMKGRWRKILCSDVNKYMANIKDDITTARSFNNNQSENGEPKSTTDKTKKRPTDLSEGETEAKGLTLLKFSRILSCVYYLLMIIDSIGC</sequence>
<evidence type="ECO:0000313" key="3">
    <source>
        <dbReference type="Proteomes" id="UP001158576"/>
    </source>
</evidence>
<proteinExistence type="predicted"/>
<accession>A0ABN7SFC4</accession>
<evidence type="ECO:0000313" key="2">
    <source>
        <dbReference type="EMBL" id="CAG5099058.1"/>
    </source>
</evidence>
<feature type="compositionally biased region" description="Basic and acidic residues" evidence="1">
    <location>
        <begin position="99"/>
        <end position="114"/>
    </location>
</feature>
<gene>
    <name evidence="2" type="ORF">OKIOD_LOCUS7769</name>
</gene>
<feature type="region of interest" description="Disordered" evidence="1">
    <location>
        <begin position="89"/>
        <end position="117"/>
    </location>
</feature>
<reference evidence="2 3" key="1">
    <citation type="submission" date="2021-04" db="EMBL/GenBank/DDBJ databases">
        <authorList>
            <person name="Bliznina A."/>
        </authorList>
    </citation>
    <scope>NUCLEOTIDE SEQUENCE [LARGE SCALE GENOMIC DNA]</scope>
</reference>